<evidence type="ECO:0000256" key="1">
    <source>
        <dbReference type="SAM" id="Phobius"/>
    </source>
</evidence>
<keyword evidence="3" id="KW-1185">Reference proteome</keyword>
<gene>
    <name evidence="2" type="ORF">TPA0598_08_01070</name>
</gene>
<evidence type="ECO:0000313" key="2">
    <source>
        <dbReference type="EMBL" id="GAO11196.1"/>
    </source>
</evidence>
<sequence length="125" mass="14013">MTPPSRHEPRLDRDSAELANEVEGYLLVQAEQELARREAEALCARLDWLTTGQAEELARHYTEQRLGLTRQALQATADRAQRLRGEYEIRYAALRRALLKRHAVGACLLLVCSTAAGAGARFLAR</sequence>
<keyword evidence="1" id="KW-0812">Transmembrane</keyword>
<dbReference type="AlphaFoldDB" id="A0A0P4RDG8"/>
<reference evidence="2 3" key="2">
    <citation type="journal article" date="2015" name="Stand. Genomic Sci.">
        <title>Draft genome sequence of marine-derived Streptomyces sp. TP-A0598, a producer of anti-MRSA antibiotic lydicamycins.</title>
        <authorList>
            <person name="Komaki H."/>
            <person name="Ichikawa N."/>
            <person name="Hosoyama A."/>
            <person name="Fujita N."/>
            <person name="Igarashi Y."/>
        </authorList>
    </citation>
    <scope>NUCLEOTIDE SEQUENCE [LARGE SCALE GENOMIC DNA]</scope>
    <source>
        <strain evidence="2 3">NBRC 110027</strain>
    </source>
</reference>
<accession>A0A0P4RDG8</accession>
<proteinExistence type="predicted"/>
<feature type="transmembrane region" description="Helical" evidence="1">
    <location>
        <begin position="103"/>
        <end position="124"/>
    </location>
</feature>
<keyword evidence="1" id="KW-0472">Membrane</keyword>
<keyword evidence="1" id="KW-1133">Transmembrane helix</keyword>
<organism evidence="2 3">
    <name type="scientific">Streptomyces lydicamycinicus</name>
    <dbReference type="NCBI Taxonomy" id="1546107"/>
    <lineage>
        <taxon>Bacteria</taxon>
        <taxon>Bacillati</taxon>
        <taxon>Actinomycetota</taxon>
        <taxon>Actinomycetes</taxon>
        <taxon>Kitasatosporales</taxon>
        <taxon>Streptomycetaceae</taxon>
        <taxon>Streptomyces</taxon>
    </lineage>
</organism>
<protein>
    <submittedName>
        <fullName evidence="2">Uncharacterized protein</fullName>
    </submittedName>
</protein>
<reference evidence="3" key="1">
    <citation type="submission" date="2014-09" db="EMBL/GenBank/DDBJ databases">
        <title>Whole genome shotgun sequence of Streptomyces sp. NBRC 110027.</title>
        <authorList>
            <person name="Komaki H."/>
            <person name="Ichikawa N."/>
            <person name="Katano-Makiyama Y."/>
            <person name="Hosoyama A."/>
            <person name="Hashimoto M."/>
            <person name="Uohara A."/>
            <person name="Kitahashi Y."/>
            <person name="Ohji S."/>
            <person name="Kimura A."/>
            <person name="Yamazoe A."/>
            <person name="Igarashi Y."/>
            <person name="Fujita N."/>
        </authorList>
    </citation>
    <scope>NUCLEOTIDE SEQUENCE [LARGE SCALE GENOMIC DNA]</scope>
    <source>
        <strain evidence="3">NBRC 110027</strain>
    </source>
</reference>
<dbReference type="RefSeq" id="WP_245698770.1">
    <property type="nucleotide sequence ID" value="NZ_BBNO01000008.1"/>
</dbReference>
<evidence type="ECO:0000313" key="3">
    <source>
        <dbReference type="Proteomes" id="UP000048965"/>
    </source>
</evidence>
<name>A0A0P4RDG8_9ACTN</name>
<dbReference type="EMBL" id="BBNO01000008">
    <property type="protein sequence ID" value="GAO11196.1"/>
    <property type="molecule type" value="Genomic_DNA"/>
</dbReference>
<comment type="caution">
    <text evidence="2">The sequence shown here is derived from an EMBL/GenBank/DDBJ whole genome shotgun (WGS) entry which is preliminary data.</text>
</comment>
<dbReference type="Proteomes" id="UP000048965">
    <property type="component" value="Unassembled WGS sequence"/>
</dbReference>